<accession>A0A7W7GK85</accession>
<reference evidence="1 2" key="1">
    <citation type="submission" date="2020-08" db="EMBL/GenBank/DDBJ databases">
        <title>Sequencing the genomes of 1000 actinobacteria strains.</title>
        <authorList>
            <person name="Klenk H.-P."/>
        </authorList>
    </citation>
    <scope>NUCLEOTIDE SEQUENCE [LARGE SCALE GENOMIC DNA]</scope>
    <source>
        <strain evidence="1 2">DSM 40483</strain>
    </source>
</reference>
<keyword evidence="2" id="KW-1185">Reference proteome</keyword>
<dbReference type="EMBL" id="JACHMS010000001">
    <property type="protein sequence ID" value="MBB4717106.1"/>
    <property type="molecule type" value="Genomic_DNA"/>
</dbReference>
<gene>
    <name evidence="1" type="ORF">BJ965_006988</name>
</gene>
<evidence type="ECO:0000313" key="1">
    <source>
        <dbReference type="EMBL" id="MBB4717106.1"/>
    </source>
</evidence>
<comment type="caution">
    <text evidence="1">The sequence shown here is derived from an EMBL/GenBank/DDBJ whole genome shotgun (WGS) entry which is preliminary data.</text>
</comment>
<proteinExistence type="predicted"/>
<protein>
    <submittedName>
        <fullName evidence="1">Uncharacterized protein</fullName>
    </submittedName>
</protein>
<evidence type="ECO:0000313" key="2">
    <source>
        <dbReference type="Proteomes" id="UP000565089"/>
    </source>
</evidence>
<dbReference type="Proteomes" id="UP000565089">
    <property type="component" value="Unassembled WGS sequence"/>
</dbReference>
<organism evidence="1 2">
    <name type="scientific">Streptomyces luteogriseus</name>
    <dbReference type="NCBI Taxonomy" id="68233"/>
    <lineage>
        <taxon>Bacteria</taxon>
        <taxon>Bacillati</taxon>
        <taxon>Actinomycetota</taxon>
        <taxon>Actinomycetes</taxon>
        <taxon>Kitasatosporales</taxon>
        <taxon>Streptomycetaceae</taxon>
        <taxon>Streptomyces</taxon>
    </lineage>
</organism>
<name>A0A7W7GK85_9ACTN</name>
<dbReference type="AlphaFoldDB" id="A0A7W7GK85"/>
<sequence>MYGVDQTGIVRWYRYTGQGEENVTGVRGWDPRSGNTIGINW</sequence>